<comment type="caution">
    <text evidence="3">The sequence shown here is derived from an EMBL/GenBank/DDBJ whole genome shotgun (WGS) entry which is preliminary data.</text>
</comment>
<evidence type="ECO:0000313" key="4">
    <source>
        <dbReference type="Proteomes" id="UP000295390"/>
    </source>
</evidence>
<accession>A0A4V3D3H2</accession>
<gene>
    <name evidence="3" type="ORF">DFQ07_0122</name>
</gene>
<dbReference type="SMART" id="SM00849">
    <property type="entry name" value="Lactamase_B"/>
    <property type="match status" value="1"/>
</dbReference>
<evidence type="ECO:0000256" key="1">
    <source>
        <dbReference type="ARBA" id="ARBA00022801"/>
    </source>
</evidence>
<dbReference type="AlphaFoldDB" id="A0A4V3D3H2"/>
<dbReference type="SUPFAM" id="SSF56281">
    <property type="entry name" value="Metallo-hydrolase/oxidoreductase"/>
    <property type="match status" value="1"/>
</dbReference>
<dbReference type="Proteomes" id="UP000295390">
    <property type="component" value="Unassembled WGS sequence"/>
</dbReference>
<dbReference type="Pfam" id="PF13483">
    <property type="entry name" value="Lactamase_B_3"/>
    <property type="match status" value="1"/>
</dbReference>
<dbReference type="RefSeq" id="WP_166627689.1">
    <property type="nucleotide sequence ID" value="NZ_SNYH01000001.1"/>
</dbReference>
<sequence>MRKFYQLLIVILTVISACQTTNRTRRENTTKLQYVRQATVLLEVNSKKILIDPVLSDKGAQDPIPFSNEKRIPMNDLPIPKDRIIQQADAVLVTHYHPDHFDADAEKLLPKDILIFCQPFDVEKLKSKGFTNLQSIEQVVNWFGISIKRYEAHHHEGATGAMPFGESSSFSLAFKEDTIFITGDAILDSLLKRALKSEKPTCIIANTGECTFSKPNPVLEPGKHMTLTKEELLKIAIENKKAILIAIHMDAINHCGLTKEELRLFLKEQEKSIQGKTLIPNEGEVLQL</sequence>
<evidence type="ECO:0000259" key="2">
    <source>
        <dbReference type="SMART" id="SM00849"/>
    </source>
</evidence>
<dbReference type="PANTHER" id="PTHR43546:SF9">
    <property type="entry name" value="L-ASCORBATE-6-PHOSPHATE LACTONASE ULAG-RELATED"/>
    <property type="match status" value="1"/>
</dbReference>
<name>A0A4V3D3H2_9FLAO</name>
<keyword evidence="1" id="KW-0378">Hydrolase</keyword>
<dbReference type="InterPro" id="IPR036866">
    <property type="entry name" value="RibonucZ/Hydroxyglut_hydro"/>
</dbReference>
<feature type="domain" description="Metallo-beta-lactamase" evidence="2">
    <location>
        <begin position="36"/>
        <end position="248"/>
    </location>
</feature>
<dbReference type="GO" id="GO:0016787">
    <property type="term" value="F:hydrolase activity"/>
    <property type="evidence" value="ECO:0007669"/>
    <property type="project" value="UniProtKB-KW"/>
</dbReference>
<dbReference type="Gene3D" id="3.60.15.10">
    <property type="entry name" value="Ribonuclease Z/Hydroxyacylglutathione hydrolase-like"/>
    <property type="match status" value="1"/>
</dbReference>
<evidence type="ECO:0000313" key="3">
    <source>
        <dbReference type="EMBL" id="TDQ29802.1"/>
    </source>
</evidence>
<organism evidence="3 4">
    <name type="scientific">Tenacibaculum caenipelagi</name>
    <dbReference type="NCBI Taxonomy" id="1325435"/>
    <lineage>
        <taxon>Bacteria</taxon>
        <taxon>Pseudomonadati</taxon>
        <taxon>Bacteroidota</taxon>
        <taxon>Flavobacteriia</taxon>
        <taxon>Flavobacteriales</taxon>
        <taxon>Flavobacteriaceae</taxon>
        <taxon>Tenacibaculum</taxon>
    </lineage>
</organism>
<proteinExistence type="predicted"/>
<keyword evidence="4" id="KW-1185">Reference proteome</keyword>
<dbReference type="InterPro" id="IPR050114">
    <property type="entry name" value="UPF0173_UPF0282_UlaG_hydrolase"/>
</dbReference>
<dbReference type="PROSITE" id="PS51257">
    <property type="entry name" value="PROKAR_LIPOPROTEIN"/>
    <property type="match status" value="1"/>
</dbReference>
<dbReference type="EMBL" id="SNYH01000001">
    <property type="protein sequence ID" value="TDQ29802.1"/>
    <property type="molecule type" value="Genomic_DNA"/>
</dbReference>
<protein>
    <submittedName>
        <fullName evidence="3">L-ascorbate metabolism protein UlaG (Beta-lactamase superfamily)</fullName>
    </submittedName>
</protein>
<reference evidence="3 4" key="1">
    <citation type="submission" date="2019-03" db="EMBL/GenBank/DDBJ databases">
        <title>Genomic Encyclopedia of Type Strains, Phase III (KMG-III): the genomes of soil and plant-associated and newly described type strains.</title>
        <authorList>
            <person name="Whitman W."/>
        </authorList>
    </citation>
    <scope>NUCLEOTIDE SEQUENCE [LARGE SCALE GENOMIC DNA]</scope>
    <source>
        <strain evidence="3 4">CECT 8283</strain>
    </source>
</reference>
<dbReference type="PANTHER" id="PTHR43546">
    <property type="entry name" value="UPF0173 METAL-DEPENDENT HYDROLASE MJ1163-RELATED"/>
    <property type="match status" value="1"/>
</dbReference>
<dbReference type="InterPro" id="IPR001279">
    <property type="entry name" value="Metallo-B-lactamas"/>
</dbReference>